<protein>
    <recommendedName>
        <fullName evidence="8">Peptidase S1 domain-containing protein</fullName>
    </recommendedName>
</protein>
<evidence type="ECO:0000256" key="5">
    <source>
        <dbReference type="RuleBase" id="RU363034"/>
    </source>
</evidence>
<gene>
    <name evidence="9" type="ORF">CYCCA115_LOCUS6463</name>
</gene>
<dbReference type="InterPro" id="IPR001314">
    <property type="entry name" value="Peptidase_S1A"/>
</dbReference>
<dbReference type="AlphaFoldDB" id="A0AAD2CPW0"/>
<evidence type="ECO:0000256" key="4">
    <source>
        <dbReference type="ARBA" id="ARBA00023157"/>
    </source>
</evidence>
<dbReference type="PROSITE" id="PS00135">
    <property type="entry name" value="TRYPSIN_SER"/>
    <property type="match status" value="1"/>
</dbReference>
<dbReference type="Pfam" id="PF00089">
    <property type="entry name" value="Trypsin"/>
    <property type="match status" value="1"/>
</dbReference>
<feature type="compositionally biased region" description="Low complexity" evidence="6">
    <location>
        <begin position="413"/>
        <end position="432"/>
    </location>
</feature>
<dbReference type="InterPro" id="IPR043504">
    <property type="entry name" value="Peptidase_S1_PA_chymotrypsin"/>
</dbReference>
<evidence type="ECO:0000256" key="1">
    <source>
        <dbReference type="ARBA" id="ARBA00022670"/>
    </source>
</evidence>
<dbReference type="SMART" id="SM00020">
    <property type="entry name" value="Tryp_SPc"/>
    <property type="match status" value="1"/>
</dbReference>
<feature type="signal peptide" evidence="7">
    <location>
        <begin position="1"/>
        <end position="21"/>
    </location>
</feature>
<dbReference type="Gene3D" id="2.40.10.10">
    <property type="entry name" value="Trypsin-like serine proteases"/>
    <property type="match status" value="1"/>
</dbReference>
<dbReference type="GO" id="GO:0004252">
    <property type="term" value="F:serine-type endopeptidase activity"/>
    <property type="evidence" value="ECO:0007669"/>
    <property type="project" value="InterPro"/>
</dbReference>
<feature type="compositionally biased region" description="Polar residues" evidence="6">
    <location>
        <begin position="557"/>
        <end position="567"/>
    </location>
</feature>
<dbReference type="PRINTS" id="PR00722">
    <property type="entry name" value="CHYMOTRYPSIN"/>
</dbReference>
<feature type="compositionally biased region" description="Low complexity" evidence="6">
    <location>
        <begin position="342"/>
        <end position="384"/>
    </location>
</feature>
<dbReference type="PROSITE" id="PS00134">
    <property type="entry name" value="TRYPSIN_HIS"/>
    <property type="match status" value="1"/>
</dbReference>
<feature type="compositionally biased region" description="Polar residues" evidence="6">
    <location>
        <begin position="513"/>
        <end position="522"/>
    </location>
</feature>
<evidence type="ECO:0000256" key="2">
    <source>
        <dbReference type="ARBA" id="ARBA00022801"/>
    </source>
</evidence>
<proteinExistence type="predicted"/>
<keyword evidence="1 5" id="KW-0645">Protease</keyword>
<dbReference type="InterPro" id="IPR033116">
    <property type="entry name" value="TRYPSIN_SER"/>
</dbReference>
<evidence type="ECO:0000313" key="9">
    <source>
        <dbReference type="EMBL" id="CAJ1939171.1"/>
    </source>
</evidence>
<dbReference type="SUPFAM" id="SSF50494">
    <property type="entry name" value="Trypsin-like serine proteases"/>
    <property type="match status" value="1"/>
</dbReference>
<dbReference type="InterPro" id="IPR050127">
    <property type="entry name" value="Serine_Proteases_S1"/>
</dbReference>
<keyword evidence="3" id="KW-0843">Virulence</keyword>
<evidence type="ECO:0000256" key="7">
    <source>
        <dbReference type="SAM" id="SignalP"/>
    </source>
</evidence>
<dbReference type="PANTHER" id="PTHR24264">
    <property type="entry name" value="TRYPSIN-RELATED"/>
    <property type="match status" value="1"/>
</dbReference>
<evidence type="ECO:0000259" key="8">
    <source>
        <dbReference type="PROSITE" id="PS50240"/>
    </source>
</evidence>
<dbReference type="InterPro" id="IPR009003">
    <property type="entry name" value="Peptidase_S1_PA"/>
</dbReference>
<comment type="caution">
    <text evidence="9">The sequence shown here is derived from an EMBL/GenBank/DDBJ whole genome shotgun (WGS) entry which is preliminary data.</text>
</comment>
<feature type="chain" id="PRO_5042133121" description="Peptidase S1 domain-containing protein" evidence="7">
    <location>
        <begin position="22"/>
        <end position="666"/>
    </location>
</feature>
<keyword evidence="2 5" id="KW-0378">Hydrolase</keyword>
<feature type="region of interest" description="Disordered" evidence="6">
    <location>
        <begin position="332"/>
        <end position="585"/>
    </location>
</feature>
<dbReference type="InterPro" id="IPR001254">
    <property type="entry name" value="Trypsin_dom"/>
</dbReference>
<dbReference type="PROSITE" id="PS50240">
    <property type="entry name" value="TRYPSIN_DOM"/>
    <property type="match status" value="1"/>
</dbReference>
<dbReference type="GO" id="GO:0005615">
    <property type="term" value="C:extracellular space"/>
    <property type="evidence" value="ECO:0007669"/>
    <property type="project" value="TreeGrafter"/>
</dbReference>
<dbReference type="PANTHER" id="PTHR24264:SF20">
    <property type="entry name" value="TRYPSIN-LIKE"/>
    <property type="match status" value="1"/>
</dbReference>
<keyword evidence="7" id="KW-0732">Signal</keyword>
<dbReference type="Proteomes" id="UP001295423">
    <property type="component" value="Unassembled WGS sequence"/>
</dbReference>
<feature type="domain" description="Peptidase S1" evidence="8">
    <location>
        <begin position="68"/>
        <end position="320"/>
    </location>
</feature>
<evidence type="ECO:0000256" key="3">
    <source>
        <dbReference type="ARBA" id="ARBA00023026"/>
    </source>
</evidence>
<dbReference type="InterPro" id="IPR018114">
    <property type="entry name" value="TRYPSIN_HIS"/>
</dbReference>
<dbReference type="FunFam" id="2.40.10.10:FF:000002">
    <property type="entry name" value="Transmembrane protease serine"/>
    <property type="match status" value="1"/>
</dbReference>
<dbReference type="CDD" id="cd00190">
    <property type="entry name" value="Tryp_SPc"/>
    <property type="match status" value="1"/>
</dbReference>
<organism evidence="9 10">
    <name type="scientific">Cylindrotheca closterium</name>
    <dbReference type="NCBI Taxonomy" id="2856"/>
    <lineage>
        <taxon>Eukaryota</taxon>
        <taxon>Sar</taxon>
        <taxon>Stramenopiles</taxon>
        <taxon>Ochrophyta</taxon>
        <taxon>Bacillariophyta</taxon>
        <taxon>Bacillariophyceae</taxon>
        <taxon>Bacillariophycidae</taxon>
        <taxon>Bacillariales</taxon>
        <taxon>Bacillariaceae</taxon>
        <taxon>Cylindrotheca</taxon>
    </lineage>
</organism>
<dbReference type="GO" id="GO:0006508">
    <property type="term" value="P:proteolysis"/>
    <property type="evidence" value="ECO:0007669"/>
    <property type="project" value="UniProtKB-KW"/>
</dbReference>
<keyword evidence="4" id="KW-1015">Disulfide bond</keyword>
<keyword evidence="10" id="KW-1185">Reference proteome</keyword>
<keyword evidence="5" id="KW-0720">Serine protease</keyword>
<feature type="compositionally biased region" description="Polar residues" evidence="6">
    <location>
        <begin position="458"/>
        <end position="491"/>
    </location>
</feature>
<feature type="compositionally biased region" description="Polar residues" evidence="6">
    <location>
        <begin position="433"/>
        <end position="449"/>
    </location>
</feature>
<sequence>MSRRSIFITLGVLALSETARSNQLRGYLRNDRHDHVKPTSKSDENFIPFDNDEKDAKSVAVKKGQARIVGGTTAPIQPNFVMNLAITENGFKFGGCGGTLISRCHVLTAAHCVTESGLNAANALYINAYKPSANNDQIPFHFSSVGSITVHPNYDSEWSSTNDDIAVIGLSSCVDEHPFKEFFLQSIMRLADYGFMVKMYEGRPVRLSGFGRKSQDPGSTFSSVLQSVEVPYISNEMCKERFYGEHLHRDEVCAGRWDGGKDACQGDSGGPMFVEEGNVQTQIGVISWGQGCGEPKKPGVYASVAFHHSFIMDVVCETLNTEEICKNHPSYVPLTPSPSRIPSAAPFESPSEAPSSDPSQSFAPSDSPSANPSSIPSAAPSTHSNAPSVEPSHTSSEMPSEAPSVSPSKSTLAPSDSPSVHPSSSASAAPSATQSNVPSVTLLQFSSETPPGAPSVAPFTNTSAPSDSPSLTPSVVPSDMPSLTPSTQPPVSESRFFSEIMHSSSEPIDAPTSKLSQSSSEMPSGAPSIAPSKSILAPSDSPSLTPSVVPSDMPSLVPSQFPVSESRLSPEIVDSSPIDAPTSKPSKFSSGFLIRPANAPQSCRGICYEPWSFTMKNPNETVILPNGTEHPCFLIDSVLKMQQEDTENNLCIKQALEARNAGCKCE</sequence>
<evidence type="ECO:0000256" key="6">
    <source>
        <dbReference type="SAM" id="MobiDB-lite"/>
    </source>
</evidence>
<evidence type="ECO:0000313" key="10">
    <source>
        <dbReference type="Proteomes" id="UP001295423"/>
    </source>
</evidence>
<accession>A0AAD2CPW0</accession>
<name>A0AAD2CPW0_9STRA</name>
<feature type="compositionally biased region" description="Polar residues" evidence="6">
    <location>
        <begin position="385"/>
        <end position="412"/>
    </location>
</feature>
<dbReference type="EMBL" id="CAKOGP040000779">
    <property type="protein sequence ID" value="CAJ1939171.1"/>
    <property type="molecule type" value="Genomic_DNA"/>
</dbReference>
<reference evidence="9" key="1">
    <citation type="submission" date="2023-08" db="EMBL/GenBank/DDBJ databases">
        <authorList>
            <person name="Audoor S."/>
            <person name="Bilcke G."/>
        </authorList>
    </citation>
    <scope>NUCLEOTIDE SEQUENCE</scope>
</reference>